<proteinExistence type="predicted"/>
<comment type="caution">
    <text evidence="1">The sequence shown here is derived from an EMBL/GenBank/DDBJ whole genome shotgun (WGS) entry which is preliminary data.</text>
</comment>
<organism evidence="1 2">
    <name type="scientific">Actinacidiphila oryziradicis</name>
    <dbReference type="NCBI Taxonomy" id="2571141"/>
    <lineage>
        <taxon>Bacteria</taxon>
        <taxon>Bacillati</taxon>
        <taxon>Actinomycetota</taxon>
        <taxon>Actinomycetes</taxon>
        <taxon>Kitasatosporales</taxon>
        <taxon>Streptomycetaceae</taxon>
        <taxon>Actinacidiphila</taxon>
    </lineage>
</organism>
<sequence length="277" mass="30495">MNVQSQGGTVVEPQWLGKDARHQVICANGHACDPRPGYVREGGGICRVCSRNDPETAYGEFLANVGRVGGRVIEPEWLGKATPHRVICANGHEYTPTPNNMRVGTGLCRICVGTDPKTVWQNFKARVEELGGEVLEPVWRGVDEPHLVTCREGHRVKPRPTSVQQGQGICRWCMGKVWDAFYVVQDPEREVVKFGITSGATRPRLRFHATQGFSTVVRAVTGLPDDAAPELETAVLAALVEAEETPVRGREYFRIAATELILRLVDQRLGELGFSAN</sequence>
<accession>A0A4U0S780</accession>
<name>A0A4U0S780_9ACTN</name>
<protein>
    <submittedName>
        <fullName evidence="1">Uncharacterized protein</fullName>
    </submittedName>
</protein>
<evidence type="ECO:0000313" key="2">
    <source>
        <dbReference type="Proteomes" id="UP000305778"/>
    </source>
</evidence>
<keyword evidence="2" id="KW-1185">Reference proteome</keyword>
<dbReference type="Proteomes" id="UP000305778">
    <property type="component" value="Unassembled WGS sequence"/>
</dbReference>
<dbReference type="RefSeq" id="WP_136727991.1">
    <property type="nucleotide sequence ID" value="NZ_SUMC01000045.1"/>
</dbReference>
<gene>
    <name evidence="1" type="ORF">FCI23_34045</name>
</gene>
<dbReference type="EMBL" id="SUMC01000045">
    <property type="protein sequence ID" value="TKA04902.1"/>
    <property type="molecule type" value="Genomic_DNA"/>
</dbReference>
<dbReference type="AlphaFoldDB" id="A0A4U0S780"/>
<reference evidence="1 2" key="1">
    <citation type="submission" date="2019-04" db="EMBL/GenBank/DDBJ databases">
        <title>Streptomyces oryziradicis sp. nov., a novel actinomycete isolated from rhizosphere soil of rice (Oryza sativa L.).</title>
        <authorList>
            <person name="Li C."/>
        </authorList>
    </citation>
    <scope>NUCLEOTIDE SEQUENCE [LARGE SCALE GENOMIC DNA]</scope>
    <source>
        <strain evidence="1 2">NEAU-C40</strain>
    </source>
</reference>
<evidence type="ECO:0000313" key="1">
    <source>
        <dbReference type="EMBL" id="TKA04902.1"/>
    </source>
</evidence>
<dbReference type="OrthoDB" id="4293210at2"/>